<name>A0ABT1QRU3_9GAMM</name>
<reference evidence="6" key="1">
    <citation type="submission" date="2022-07" db="EMBL/GenBank/DDBJ databases">
        <title>Tahibacter sp., a new gammaproteobacterium isolated from the silt sample collected at pig farm.</title>
        <authorList>
            <person name="Chen H."/>
        </authorList>
    </citation>
    <scope>NUCLEOTIDE SEQUENCE</scope>
    <source>
        <strain evidence="6">P2K</strain>
    </source>
</reference>
<keyword evidence="2" id="KW-0238">DNA-binding</keyword>
<keyword evidence="4" id="KW-1133">Transmembrane helix</keyword>
<keyword evidence="4" id="KW-0472">Membrane</keyword>
<dbReference type="Proteomes" id="UP001165498">
    <property type="component" value="Unassembled WGS sequence"/>
</dbReference>
<feature type="transmembrane region" description="Helical" evidence="4">
    <location>
        <begin position="35"/>
        <end position="54"/>
    </location>
</feature>
<dbReference type="Pfam" id="PF12833">
    <property type="entry name" value="HTH_18"/>
    <property type="match status" value="1"/>
</dbReference>
<dbReference type="SUPFAM" id="SSF46689">
    <property type="entry name" value="Homeodomain-like"/>
    <property type="match status" value="1"/>
</dbReference>
<feature type="transmembrane region" description="Helical" evidence="4">
    <location>
        <begin position="179"/>
        <end position="199"/>
    </location>
</feature>
<dbReference type="EMBL" id="JANFQO010000007">
    <property type="protein sequence ID" value="MCQ4165022.1"/>
    <property type="molecule type" value="Genomic_DNA"/>
</dbReference>
<feature type="transmembrane region" description="Helical" evidence="4">
    <location>
        <begin position="149"/>
        <end position="173"/>
    </location>
</feature>
<dbReference type="PROSITE" id="PS01124">
    <property type="entry name" value="HTH_ARAC_FAMILY_2"/>
    <property type="match status" value="1"/>
</dbReference>
<keyword evidence="7" id="KW-1185">Reference proteome</keyword>
<organism evidence="6 7">
    <name type="scientific">Tahibacter harae</name>
    <dbReference type="NCBI Taxonomy" id="2963937"/>
    <lineage>
        <taxon>Bacteria</taxon>
        <taxon>Pseudomonadati</taxon>
        <taxon>Pseudomonadota</taxon>
        <taxon>Gammaproteobacteria</taxon>
        <taxon>Lysobacterales</taxon>
        <taxon>Rhodanobacteraceae</taxon>
        <taxon>Tahibacter</taxon>
    </lineage>
</organism>
<dbReference type="PANTHER" id="PTHR43280">
    <property type="entry name" value="ARAC-FAMILY TRANSCRIPTIONAL REGULATOR"/>
    <property type="match status" value="1"/>
</dbReference>
<dbReference type="InterPro" id="IPR018060">
    <property type="entry name" value="HTH_AraC"/>
</dbReference>
<feature type="transmembrane region" description="Helical" evidence="4">
    <location>
        <begin position="111"/>
        <end position="137"/>
    </location>
</feature>
<evidence type="ECO:0000259" key="5">
    <source>
        <dbReference type="PROSITE" id="PS01124"/>
    </source>
</evidence>
<sequence>MLTSLTLILIGFSIASAVLLLGANLAGYGPPEQSWLSRLAAVVLLAGLACLQWLHGDYLLHGGALFQARYYASLLYLVDPAFYLFFLGVLQPPAASNPLRLLHFAPVVLAWLLPAAVAIPLAFAFGALHALLLWRLVHALRAQRRHFRLEAAAFAVFALIALAILVLGLTAPLHSERNFFLGYALLIGLAFWLIVYLLLRFPDLLARAAEAVRSAYAISTLGRIDREQVLARLQRLLREEKVYCDENLSLASLAQQLELTPHQLSELINSSYGVGFSRHIREHRVEAAKHMLLAEPEASVLSVGLAVGFTSQSNFYAAFREITGEVPGRFRKRGGEQSP</sequence>
<gene>
    <name evidence="6" type="ORF">NM961_09900</name>
</gene>
<accession>A0ABT1QRU3</accession>
<dbReference type="InterPro" id="IPR009057">
    <property type="entry name" value="Homeodomain-like_sf"/>
</dbReference>
<comment type="caution">
    <text evidence="6">The sequence shown here is derived from an EMBL/GenBank/DDBJ whole genome shotgun (WGS) entry which is preliminary data.</text>
</comment>
<feature type="domain" description="HTH araC/xylS-type" evidence="5">
    <location>
        <begin position="227"/>
        <end position="333"/>
    </location>
</feature>
<keyword evidence="1" id="KW-0805">Transcription regulation</keyword>
<proteinExistence type="predicted"/>
<dbReference type="Gene3D" id="1.10.10.60">
    <property type="entry name" value="Homeodomain-like"/>
    <property type="match status" value="1"/>
</dbReference>
<evidence type="ECO:0000313" key="6">
    <source>
        <dbReference type="EMBL" id="MCQ4165022.1"/>
    </source>
</evidence>
<protein>
    <submittedName>
        <fullName evidence="6">Helix-turn-helix domain-containing protein</fullName>
    </submittedName>
</protein>
<dbReference type="RefSeq" id="WP_255914072.1">
    <property type="nucleotide sequence ID" value="NZ_JANFQO010000007.1"/>
</dbReference>
<evidence type="ECO:0000256" key="2">
    <source>
        <dbReference type="ARBA" id="ARBA00023125"/>
    </source>
</evidence>
<evidence type="ECO:0000256" key="3">
    <source>
        <dbReference type="ARBA" id="ARBA00023163"/>
    </source>
</evidence>
<evidence type="ECO:0000313" key="7">
    <source>
        <dbReference type="Proteomes" id="UP001165498"/>
    </source>
</evidence>
<keyword evidence="4" id="KW-0812">Transmembrane</keyword>
<feature type="transmembrane region" description="Helical" evidence="4">
    <location>
        <begin position="74"/>
        <end position="91"/>
    </location>
</feature>
<keyword evidence="3" id="KW-0804">Transcription</keyword>
<evidence type="ECO:0000256" key="4">
    <source>
        <dbReference type="SAM" id="Phobius"/>
    </source>
</evidence>
<evidence type="ECO:0000256" key="1">
    <source>
        <dbReference type="ARBA" id="ARBA00023015"/>
    </source>
</evidence>
<dbReference type="SMART" id="SM00342">
    <property type="entry name" value="HTH_ARAC"/>
    <property type="match status" value="1"/>
</dbReference>
<dbReference type="PANTHER" id="PTHR43280:SF29">
    <property type="entry name" value="ARAC-FAMILY TRANSCRIPTIONAL REGULATOR"/>
    <property type="match status" value="1"/>
</dbReference>